<dbReference type="InterPro" id="IPR013216">
    <property type="entry name" value="Methyltransf_11"/>
</dbReference>
<keyword evidence="2" id="KW-0830">Ubiquinone</keyword>
<dbReference type="InterPro" id="IPR029063">
    <property type="entry name" value="SAM-dependent_MTases_sf"/>
</dbReference>
<dbReference type="Proteomes" id="UP000219688">
    <property type="component" value="Unassembled WGS sequence"/>
</dbReference>
<dbReference type="GO" id="GO:0008757">
    <property type="term" value="F:S-adenosylmethionine-dependent methyltransferase activity"/>
    <property type="evidence" value="ECO:0007669"/>
    <property type="project" value="InterPro"/>
</dbReference>
<reference evidence="3" key="1">
    <citation type="submission" date="2017-08" db="EMBL/GenBank/DDBJ databases">
        <authorList>
            <person name="Varghese N."/>
            <person name="Submissions S."/>
        </authorList>
    </citation>
    <scope>NUCLEOTIDE SEQUENCE [LARGE SCALE GENOMIC DNA]</scope>
    <source>
        <strain evidence="3">USBA17B2</strain>
    </source>
</reference>
<evidence type="ECO:0000313" key="3">
    <source>
        <dbReference type="Proteomes" id="UP000219688"/>
    </source>
</evidence>
<dbReference type="Pfam" id="PF08241">
    <property type="entry name" value="Methyltransf_11"/>
    <property type="match status" value="1"/>
</dbReference>
<gene>
    <name evidence="2" type="ORF">SAMN05421879_101447</name>
</gene>
<protein>
    <submittedName>
        <fullName evidence="2">Ubiquinone/menaquinone biosynthesis C-methylase UbiE</fullName>
    </submittedName>
</protein>
<organism evidence="2 3">
    <name type="scientific">Ornithinimicrobium cerasi</name>
    <dbReference type="NCBI Taxonomy" id="2248773"/>
    <lineage>
        <taxon>Bacteria</taxon>
        <taxon>Bacillati</taxon>
        <taxon>Actinomycetota</taxon>
        <taxon>Actinomycetes</taxon>
        <taxon>Micrococcales</taxon>
        <taxon>Ornithinimicrobiaceae</taxon>
        <taxon>Ornithinimicrobium</taxon>
    </lineage>
</organism>
<evidence type="ECO:0000259" key="1">
    <source>
        <dbReference type="Pfam" id="PF08241"/>
    </source>
</evidence>
<evidence type="ECO:0000313" key="2">
    <source>
        <dbReference type="EMBL" id="SOC52201.1"/>
    </source>
</evidence>
<sequence length="264" mass="27559">MTDDPHAGTRTFLAGGSAYDAFMGRYAVPLAPLLADAAGVSAPMRALDVGCGTGALTGELVTRLGADQVAGCDPAPAQLAACRERFPDVDLRAAPAESLPFDDGAFDVSLAQLVIHFVSDPVRSVGEMRRVVRPGGRVGACVWDFEGGMQLLVSLWEAVVELDAGAPSELILRPFGRAGELGSLFREAGLVDVREEVLAVESRYESFEELWSTVLLGVGPAGAYVTSLDEEGRAALRDAFHARIGLPGGAFSLSATARAVVGTV</sequence>
<keyword evidence="2" id="KW-0489">Methyltransferase</keyword>
<dbReference type="Gene3D" id="3.40.50.150">
    <property type="entry name" value="Vaccinia Virus protein VP39"/>
    <property type="match status" value="1"/>
</dbReference>
<name>A0A285VI28_9MICO</name>
<dbReference type="SUPFAM" id="SSF53335">
    <property type="entry name" value="S-adenosyl-L-methionine-dependent methyltransferases"/>
    <property type="match status" value="1"/>
</dbReference>
<keyword evidence="2" id="KW-0808">Transferase</keyword>
<dbReference type="GO" id="GO:0032259">
    <property type="term" value="P:methylation"/>
    <property type="evidence" value="ECO:0007669"/>
    <property type="project" value="UniProtKB-KW"/>
</dbReference>
<dbReference type="CDD" id="cd02440">
    <property type="entry name" value="AdoMet_MTases"/>
    <property type="match status" value="1"/>
</dbReference>
<feature type="domain" description="Methyltransferase type 11" evidence="1">
    <location>
        <begin position="47"/>
        <end position="138"/>
    </location>
</feature>
<dbReference type="AlphaFoldDB" id="A0A285VI28"/>
<dbReference type="PANTHER" id="PTHR42912">
    <property type="entry name" value="METHYLTRANSFERASE"/>
    <property type="match status" value="1"/>
</dbReference>
<proteinExistence type="predicted"/>
<accession>A0A285VI28</accession>
<dbReference type="InterPro" id="IPR050508">
    <property type="entry name" value="Methyltransf_Superfamily"/>
</dbReference>
<keyword evidence="3" id="KW-1185">Reference proteome</keyword>
<dbReference type="RefSeq" id="WP_097186632.1">
    <property type="nucleotide sequence ID" value="NZ_OBQK01000001.1"/>
</dbReference>
<dbReference type="EMBL" id="OBQK01000001">
    <property type="protein sequence ID" value="SOC52201.1"/>
    <property type="molecule type" value="Genomic_DNA"/>
</dbReference>